<dbReference type="PANTHER" id="PTHR34295:SF1">
    <property type="entry name" value="BIOTIN TRANSPORTER BIOY"/>
    <property type="match status" value="1"/>
</dbReference>
<feature type="transmembrane region" description="Helical" evidence="2">
    <location>
        <begin position="127"/>
        <end position="147"/>
    </location>
</feature>
<reference evidence="4" key="1">
    <citation type="submission" date="2016-10" db="EMBL/GenBank/DDBJ databases">
        <authorList>
            <person name="Varghese N."/>
            <person name="Submissions S."/>
        </authorList>
    </citation>
    <scope>NUCLEOTIDE SEQUENCE [LARGE SCALE GENOMIC DNA]</scope>
    <source>
        <strain evidence="4">DSM 24767</strain>
    </source>
</reference>
<protein>
    <submittedName>
        <fullName evidence="3">Biotin transport system substrate-specific component</fullName>
    </submittedName>
</protein>
<feature type="transmembrane region" description="Helical" evidence="2">
    <location>
        <begin position="99"/>
        <end position="115"/>
    </location>
</feature>
<comment type="subcellular location">
    <subcellularLocation>
        <location evidence="1">Cell membrane</location>
        <topology evidence="1">Multi-pass membrane protein</topology>
    </subcellularLocation>
</comment>
<dbReference type="PIRSF" id="PIRSF016661">
    <property type="entry name" value="BioY"/>
    <property type="match status" value="1"/>
</dbReference>
<proteinExistence type="inferred from homology"/>
<dbReference type="EMBL" id="FNLC01000004">
    <property type="protein sequence ID" value="SDR35994.1"/>
    <property type="molecule type" value="Genomic_DNA"/>
</dbReference>
<dbReference type="GO" id="GO:0005886">
    <property type="term" value="C:plasma membrane"/>
    <property type="evidence" value="ECO:0007669"/>
    <property type="project" value="UniProtKB-SubCell"/>
</dbReference>
<keyword evidence="1 2" id="KW-0472">Membrane</keyword>
<dbReference type="OrthoDB" id="50443at2157"/>
<dbReference type="AlphaFoldDB" id="A0A1H1IEE9"/>
<dbReference type="GO" id="GO:0015225">
    <property type="term" value="F:biotin transmembrane transporter activity"/>
    <property type="evidence" value="ECO:0007669"/>
    <property type="project" value="UniProtKB-UniRule"/>
</dbReference>
<feature type="transmembrane region" description="Helical" evidence="2">
    <location>
        <begin position="19"/>
        <end position="37"/>
    </location>
</feature>
<dbReference type="Gene3D" id="1.10.1760.20">
    <property type="match status" value="1"/>
</dbReference>
<keyword evidence="2" id="KW-0812">Transmembrane</keyword>
<evidence type="ECO:0000313" key="4">
    <source>
        <dbReference type="Proteomes" id="UP000198848"/>
    </source>
</evidence>
<dbReference type="PANTHER" id="PTHR34295">
    <property type="entry name" value="BIOTIN TRANSPORTER BIOY"/>
    <property type="match status" value="1"/>
</dbReference>
<evidence type="ECO:0000313" key="3">
    <source>
        <dbReference type="EMBL" id="SDR35994.1"/>
    </source>
</evidence>
<evidence type="ECO:0000256" key="2">
    <source>
        <dbReference type="SAM" id="Phobius"/>
    </source>
</evidence>
<dbReference type="Proteomes" id="UP000198848">
    <property type="component" value="Unassembled WGS sequence"/>
</dbReference>
<keyword evidence="1" id="KW-0813">Transport</keyword>
<feature type="transmembrane region" description="Helical" evidence="2">
    <location>
        <begin position="70"/>
        <end position="93"/>
    </location>
</feature>
<evidence type="ECO:0000256" key="1">
    <source>
        <dbReference type="PIRNR" id="PIRNR016661"/>
    </source>
</evidence>
<dbReference type="RefSeq" id="WP_090384759.1">
    <property type="nucleotide sequence ID" value="NZ_FNLC01000004.1"/>
</dbReference>
<name>A0A1H1IEE9_NATTX</name>
<keyword evidence="4" id="KW-1185">Reference proteome</keyword>
<sequence length="196" mass="20037">METEHGSVQAVDDVVVRQFARAALLAALIGVGAQIAFPNPFSPAPVTLQVLFVFLAGIVLGPVWGSVSMVLYLAAGAVGAPVFAAFTAGPGVLLGDSGGYLWAYPIAAGLIGLLVHRGRDLRDPATVSTPVLVAALVAGTAVIYAMGVGYMAWLFELGLVEAILVGAVPFIPFELLKMAAALAIVKSGRITPVGAR</sequence>
<feature type="transmembrane region" description="Helical" evidence="2">
    <location>
        <begin position="153"/>
        <end position="176"/>
    </location>
</feature>
<dbReference type="Pfam" id="PF02632">
    <property type="entry name" value="BioY"/>
    <property type="match status" value="1"/>
</dbReference>
<comment type="similarity">
    <text evidence="1">Belongs to the BioY family.</text>
</comment>
<gene>
    <name evidence="3" type="ORF">SAMN04489842_3483</name>
</gene>
<organism evidence="3 4">
    <name type="scientific">Natronobacterium texcoconense</name>
    <dbReference type="NCBI Taxonomy" id="1095778"/>
    <lineage>
        <taxon>Archaea</taxon>
        <taxon>Methanobacteriati</taxon>
        <taxon>Methanobacteriota</taxon>
        <taxon>Stenosarchaea group</taxon>
        <taxon>Halobacteria</taxon>
        <taxon>Halobacteriales</taxon>
        <taxon>Natrialbaceae</taxon>
        <taxon>Natronobacterium</taxon>
    </lineage>
</organism>
<keyword evidence="1" id="KW-1003">Cell membrane</keyword>
<dbReference type="InterPro" id="IPR003784">
    <property type="entry name" value="BioY"/>
</dbReference>
<accession>A0A1H1IEE9</accession>
<dbReference type="STRING" id="1095778.SAMN04489842_3483"/>
<feature type="transmembrane region" description="Helical" evidence="2">
    <location>
        <begin position="43"/>
        <end position="63"/>
    </location>
</feature>
<keyword evidence="2" id="KW-1133">Transmembrane helix</keyword>